<evidence type="ECO:0000256" key="2">
    <source>
        <dbReference type="ARBA" id="ARBA00022723"/>
    </source>
</evidence>
<dbReference type="PATRIC" id="fig|1217721.7.peg.4122"/>
<dbReference type="EMBL" id="CP008884">
    <property type="protein sequence ID" value="AIF49401.1"/>
    <property type="molecule type" value="Genomic_DNA"/>
</dbReference>
<dbReference type="PANTHER" id="PTHR37302:SF1">
    <property type="entry name" value="PROTEIN DINB"/>
    <property type="match status" value="1"/>
</dbReference>
<dbReference type="InterPro" id="IPR034660">
    <property type="entry name" value="DinB/YfiT-like"/>
</dbReference>
<dbReference type="Gene3D" id="1.20.120.450">
    <property type="entry name" value="dinb family like domain"/>
    <property type="match status" value="1"/>
</dbReference>
<accession>A0A075K5A1</accession>
<protein>
    <submittedName>
        <fullName evidence="4">Diguanylate cyclase</fullName>
    </submittedName>
</protein>
<organism evidence="4 5">
    <name type="scientific">Dyella japonica A8</name>
    <dbReference type="NCBI Taxonomy" id="1217721"/>
    <lineage>
        <taxon>Bacteria</taxon>
        <taxon>Pseudomonadati</taxon>
        <taxon>Pseudomonadota</taxon>
        <taxon>Gammaproteobacteria</taxon>
        <taxon>Lysobacterales</taxon>
        <taxon>Rhodanobacteraceae</taxon>
        <taxon>Dyella</taxon>
    </lineage>
</organism>
<name>A0A075K5A1_9GAMM</name>
<feature type="binding site" evidence="3">
    <location>
        <position position="155"/>
    </location>
    <ligand>
        <name>a divalent metal cation</name>
        <dbReference type="ChEBI" id="CHEBI:60240"/>
    </ligand>
</feature>
<feature type="binding site" evidence="3">
    <location>
        <position position="151"/>
    </location>
    <ligand>
        <name>a divalent metal cation</name>
        <dbReference type="ChEBI" id="CHEBI:60240"/>
    </ligand>
</feature>
<dbReference type="Proteomes" id="UP000027987">
    <property type="component" value="Chromosome"/>
</dbReference>
<comment type="similarity">
    <text evidence="1">Belongs to the DinB family.</text>
</comment>
<sequence>MTTHAPLRRDHVRQMAAYNRWMNDKVYAAAASLPATEVMADRGAFFSSIHGTLSHIAVADMIWLQRFAGHPAGYVALDPVRGLPIQRDLSARPFGDLAALTEHRRFLDGVIEAWADAVSEEDLDQVLAYANTRGEAFRKPYFFLVMHFFNHQTHHRGQVTTLLAQAGVDVGATDLSALIAEA</sequence>
<evidence type="ECO:0000256" key="1">
    <source>
        <dbReference type="ARBA" id="ARBA00008635"/>
    </source>
</evidence>
<dbReference type="SUPFAM" id="SSF109854">
    <property type="entry name" value="DinB/YfiT-like putative metalloenzymes"/>
    <property type="match status" value="1"/>
</dbReference>
<dbReference type="GO" id="GO:0046872">
    <property type="term" value="F:metal ion binding"/>
    <property type="evidence" value="ECO:0007669"/>
    <property type="project" value="UniProtKB-KW"/>
</dbReference>
<reference evidence="4 5" key="1">
    <citation type="submission" date="2014-07" db="EMBL/GenBank/DDBJ databases">
        <title>Complete Genome Sequence of Dyella japonica Strain A8 Isolated from Malaysian Tropical Soil.</title>
        <authorList>
            <person name="Hui R.K.H."/>
            <person name="Chen J.-W."/>
            <person name="Chan K.-G."/>
            <person name="Leung F.C.C."/>
        </authorList>
    </citation>
    <scope>NUCLEOTIDE SEQUENCE [LARGE SCALE GENOMIC DNA]</scope>
    <source>
        <strain evidence="4 5">A8</strain>
    </source>
</reference>
<evidence type="ECO:0000256" key="3">
    <source>
        <dbReference type="PIRSR" id="PIRSR607837-1"/>
    </source>
</evidence>
<evidence type="ECO:0000313" key="5">
    <source>
        <dbReference type="Proteomes" id="UP000027987"/>
    </source>
</evidence>
<dbReference type="InterPro" id="IPR007837">
    <property type="entry name" value="DinB"/>
</dbReference>
<gene>
    <name evidence="4" type="ORF">HY57_20125</name>
</gene>
<feature type="binding site" evidence="3">
    <location>
        <position position="55"/>
    </location>
    <ligand>
        <name>a divalent metal cation</name>
        <dbReference type="ChEBI" id="CHEBI:60240"/>
    </ligand>
</feature>
<keyword evidence="2 3" id="KW-0479">Metal-binding</keyword>
<keyword evidence="5" id="KW-1185">Reference proteome</keyword>
<dbReference type="AlphaFoldDB" id="A0A075K5A1"/>
<evidence type="ECO:0000313" key="4">
    <source>
        <dbReference type="EMBL" id="AIF49401.1"/>
    </source>
</evidence>
<dbReference type="RefSeq" id="WP_019467055.1">
    <property type="nucleotide sequence ID" value="NZ_ALOY01000181.1"/>
</dbReference>
<dbReference type="KEGG" id="dja:HY57_20125"/>
<dbReference type="PANTHER" id="PTHR37302">
    <property type="entry name" value="SLR1116 PROTEIN"/>
    <property type="match status" value="1"/>
</dbReference>
<proteinExistence type="inferred from homology"/>
<dbReference type="HOGENOM" id="CLU_101283_1_1_6"/>
<dbReference type="Pfam" id="PF05163">
    <property type="entry name" value="DinB"/>
    <property type="match status" value="1"/>
</dbReference>